<gene>
    <name evidence="1" type="ORF">FMM05_10455</name>
</gene>
<dbReference type="RefSeq" id="WP_143373327.1">
    <property type="nucleotide sequence ID" value="NZ_VJVZ01000006.1"/>
</dbReference>
<name>A0A552V1B7_9FLAO</name>
<dbReference type="InterPro" id="IPR034660">
    <property type="entry name" value="DinB/YfiT-like"/>
</dbReference>
<comment type="caution">
    <text evidence="1">The sequence shown here is derived from an EMBL/GenBank/DDBJ whole genome shotgun (WGS) entry which is preliminary data.</text>
</comment>
<dbReference type="Proteomes" id="UP000320643">
    <property type="component" value="Unassembled WGS sequence"/>
</dbReference>
<organism evidence="1 2">
    <name type="scientific">Flavobacterium zepuense</name>
    <dbReference type="NCBI Taxonomy" id="2593302"/>
    <lineage>
        <taxon>Bacteria</taxon>
        <taxon>Pseudomonadati</taxon>
        <taxon>Bacteroidota</taxon>
        <taxon>Flavobacteriia</taxon>
        <taxon>Flavobacteriales</taxon>
        <taxon>Flavobacteriaceae</taxon>
        <taxon>Flavobacterium</taxon>
    </lineage>
</organism>
<evidence type="ECO:0000313" key="2">
    <source>
        <dbReference type="Proteomes" id="UP000320643"/>
    </source>
</evidence>
<dbReference type="SUPFAM" id="SSF109854">
    <property type="entry name" value="DinB/YfiT-like putative metalloenzymes"/>
    <property type="match status" value="1"/>
</dbReference>
<dbReference type="AlphaFoldDB" id="A0A552V1B7"/>
<proteinExistence type="predicted"/>
<reference evidence="1 2" key="1">
    <citation type="submission" date="2019-07" db="EMBL/GenBank/DDBJ databases">
        <title>Flavobacterium sp. nov., isolated from glacier ice.</title>
        <authorList>
            <person name="Liu Q."/>
            <person name="Xin Y.-H."/>
        </authorList>
    </citation>
    <scope>NUCLEOTIDE SEQUENCE [LARGE SCALE GENOMIC DNA]</scope>
    <source>
        <strain evidence="1 2">ZT4R6</strain>
    </source>
</reference>
<evidence type="ECO:0000313" key="1">
    <source>
        <dbReference type="EMBL" id="TRW24247.1"/>
    </source>
</evidence>
<protein>
    <submittedName>
        <fullName evidence="1">DUF1572 domain-containing protein</fullName>
    </submittedName>
</protein>
<dbReference type="EMBL" id="VJVZ01000006">
    <property type="protein sequence ID" value="TRW24247.1"/>
    <property type="molecule type" value="Genomic_DNA"/>
</dbReference>
<accession>A0A552V1B7</accession>
<keyword evidence="2" id="KW-1185">Reference proteome</keyword>
<dbReference type="Gene3D" id="1.20.120.450">
    <property type="entry name" value="dinb family like domain"/>
    <property type="match status" value="1"/>
</dbReference>
<sequence>MNASKQVAKHFREVFFGGNWTTVNLKDTLADVTWQQALTQVYTLNTIATLTCHMTYYVSAVSKVLQGEPLNASDKLSFNHPPIESEDDWQQLLKNIWHEAEKFSLLIENLPEDKLWEDFDNGNYGIYYRNLNGIIEHTHYHLGQIVILKKILVANA</sequence>
<dbReference type="OrthoDB" id="9814103at2"/>